<sequence>MHSKLMKLLLFSSMACRGDSPRTGTPQVEAAPCHIHLLRLYIPRGIASWLLLGWAVEERRMPARRLYKPFTKRRKKLEVTVSQRIFCKLVKLLMACRYCQRRYTK</sequence>
<feature type="signal peptide" evidence="1">
    <location>
        <begin position="1"/>
        <end position="18"/>
    </location>
</feature>
<dbReference type="AlphaFoldDB" id="A0A6J5U3L1"/>
<accession>A0A6J5U3L1</accession>
<proteinExistence type="predicted"/>
<feature type="chain" id="PRO_5026827382" description="Secreted protein" evidence="1">
    <location>
        <begin position="19"/>
        <end position="105"/>
    </location>
</feature>
<reference evidence="2 3" key="1">
    <citation type="submission" date="2020-05" db="EMBL/GenBank/DDBJ databases">
        <authorList>
            <person name="Campoy J."/>
            <person name="Schneeberger K."/>
            <person name="Spophaly S."/>
        </authorList>
    </citation>
    <scope>NUCLEOTIDE SEQUENCE [LARGE SCALE GENOMIC DNA]</scope>
    <source>
        <strain evidence="2">PruArmRojPasFocal</strain>
    </source>
</reference>
<evidence type="ECO:0000313" key="2">
    <source>
        <dbReference type="EMBL" id="CAB4270789.1"/>
    </source>
</evidence>
<keyword evidence="1" id="KW-0732">Signal</keyword>
<organism evidence="2 3">
    <name type="scientific">Prunus armeniaca</name>
    <name type="common">Apricot</name>
    <name type="synonym">Armeniaca vulgaris</name>
    <dbReference type="NCBI Taxonomy" id="36596"/>
    <lineage>
        <taxon>Eukaryota</taxon>
        <taxon>Viridiplantae</taxon>
        <taxon>Streptophyta</taxon>
        <taxon>Embryophyta</taxon>
        <taxon>Tracheophyta</taxon>
        <taxon>Spermatophyta</taxon>
        <taxon>Magnoliopsida</taxon>
        <taxon>eudicotyledons</taxon>
        <taxon>Gunneridae</taxon>
        <taxon>Pentapetalae</taxon>
        <taxon>rosids</taxon>
        <taxon>fabids</taxon>
        <taxon>Rosales</taxon>
        <taxon>Rosaceae</taxon>
        <taxon>Amygdaloideae</taxon>
        <taxon>Amygdaleae</taxon>
        <taxon>Prunus</taxon>
    </lineage>
</organism>
<gene>
    <name evidence="2" type="ORF">CURHAP_LOCUS17081</name>
</gene>
<evidence type="ECO:0008006" key="4">
    <source>
        <dbReference type="Google" id="ProtNLM"/>
    </source>
</evidence>
<protein>
    <recommendedName>
        <fullName evidence="4">Secreted protein</fullName>
    </recommendedName>
</protein>
<dbReference type="EMBL" id="CAEKDK010000002">
    <property type="protein sequence ID" value="CAB4270789.1"/>
    <property type="molecule type" value="Genomic_DNA"/>
</dbReference>
<evidence type="ECO:0000256" key="1">
    <source>
        <dbReference type="SAM" id="SignalP"/>
    </source>
</evidence>
<dbReference type="Proteomes" id="UP000507222">
    <property type="component" value="Unassembled WGS sequence"/>
</dbReference>
<name>A0A6J5U3L1_PRUAR</name>
<evidence type="ECO:0000313" key="3">
    <source>
        <dbReference type="Proteomes" id="UP000507222"/>
    </source>
</evidence>